<dbReference type="Proteomes" id="UP001164390">
    <property type="component" value="Chromosome"/>
</dbReference>
<dbReference type="PANTHER" id="PTHR30055">
    <property type="entry name" value="HTH-TYPE TRANSCRIPTIONAL REGULATOR RUTR"/>
    <property type="match status" value="1"/>
</dbReference>
<evidence type="ECO:0000313" key="6">
    <source>
        <dbReference type="EMBL" id="UYM07197.1"/>
    </source>
</evidence>
<proteinExistence type="predicted"/>
<evidence type="ECO:0000256" key="4">
    <source>
        <dbReference type="PROSITE-ProRule" id="PRU00335"/>
    </source>
</evidence>
<keyword evidence="2 4" id="KW-0238">DNA-binding</keyword>
<feature type="DNA-binding region" description="H-T-H motif" evidence="4">
    <location>
        <begin position="34"/>
        <end position="53"/>
    </location>
</feature>
<name>A0AA46YLZ7_9ACTN</name>
<dbReference type="Pfam" id="PF18556">
    <property type="entry name" value="TetR_C_35"/>
    <property type="match status" value="1"/>
</dbReference>
<keyword evidence="7" id="KW-1185">Reference proteome</keyword>
<feature type="domain" description="HTH tetR-type" evidence="5">
    <location>
        <begin position="11"/>
        <end position="71"/>
    </location>
</feature>
<keyword evidence="1" id="KW-0805">Transcription regulation</keyword>
<keyword evidence="3" id="KW-0804">Transcription</keyword>
<evidence type="ECO:0000256" key="1">
    <source>
        <dbReference type="ARBA" id="ARBA00023015"/>
    </source>
</evidence>
<dbReference type="InterPro" id="IPR040611">
    <property type="entry name" value="AlkX_C"/>
</dbReference>
<dbReference type="KEGG" id="sgrg:L0C25_09015"/>
<evidence type="ECO:0000313" key="7">
    <source>
        <dbReference type="Proteomes" id="UP001164390"/>
    </source>
</evidence>
<accession>A0AA46YLZ7</accession>
<dbReference type="SUPFAM" id="SSF46689">
    <property type="entry name" value="Homeodomain-like"/>
    <property type="match status" value="1"/>
</dbReference>
<dbReference type="Gene3D" id="1.10.357.10">
    <property type="entry name" value="Tetracycline Repressor, domain 2"/>
    <property type="match status" value="1"/>
</dbReference>
<evidence type="ECO:0000256" key="2">
    <source>
        <dbReference type="ARBA" id="ARBA00023125"/>
    </source>
</evidence>
<organism evidence="6 7">
    <name type="scientific">Solicola gregarius</name>
    <dbReference type="NCBI Taxonomy" id="2908642"/>
    <lineage>
        <taxon>Bacteria</taxon>
        <taxon>Bacillati</taxon>
        <taxon>Actinomycetota</taxon>
        <taxon>Actinomycetes</taxon>
        <taxon>Propionibacteriales</taxon>
        <taxon>Nocardioidaceae</taxon>
        <taxon>Solicola</taxon>
    </lineage>
</organism>
<dbReference type="AlphaFoldDB" id="A0AA46YLZ7"/>
<reference evidence="6" key="1">
    <citation type="submission" date="2022-01" db="EMBL/GenBank/DDBJ databases">
        <title>Nocardioidaceae gen. sp. A5X3R13.</title>
        <authorList>
            <person name="Lopez Marin M.A."/>
            <person name="Uhlik O."/>
        </authorList>
    </citation>
    <scope>NUCLEOTIDE SEQUENCE</scope>
    <source>
        <strain evidence="6">A5X3R13</strain>
    </source>
</reference>
<protein>
    <submittedName>
        <fullName evidence="6">TetR family transcriptional regulator</fullName>
    </submittedName>
</protein>
<gene>
    <name evidence="6" type="ORF">L0C25_09015</name>
</gene>
<dbReference type="Pfam" id="PF00440">
    <property type="entry name" value="TetR_N"/>
    <property type="match status" value="1"/>
</dbReference>
<dbReference type="RefSeq" id="WP_271636150.1">
    <property type="nucleotide sequence ID" value="NZ_CP094970.1"/>
</dbReference>
<dbReference type="EMBL" id="CP094970">
    <property type="protein sequence ID" value="UYM07197.1"/>
    <property type="molecule type" value="Genomic_DNA"/>
</dbReference>
<dbReference type="PANTHER" id="PTHR30055:SF234">
    <property type="entry name" value="HTH-TYPE TRANSCRIPTIONAL REGULATOR BETI"/>
    <property type="match status" value="1"/>
</dbReference>
<dbReference type="PRINTS" id="PR00455">
    <property type="entry name" value="HTHTETR"/>
</dbReference>
<dbReference type="GO" id="GO:0000976">
    <property type="term" value="F:transcription cis-regulatory region binding"/>
    <property type="evidence" value="ECO:0007669"/>
    <property type="project" value="TreeGrafter"/>
</dbReference>
<dbReference type="InterPro" id="IPR050109">
    <property type="entry name" value="HTH-type_TetR-like_transc_reg"/>
</dbReference>
<dbReference type="InterPro" id="IPR001647">
    <property type="entry name" value="HTH_TetR"/>
</dbReference>
<dbReference type="GO" id="GO:0003700">
    <property type="term" value="F:DNA-binding transcription factor activity"/>
    <property type="evidence" value="ECO:0007669"/>
    <property type="project" value="TreeGrafter"/>
</dbReference>
<dbReference type="InterPro" id="IPR009057">
    <property type="entry name" value="Homeodomain-like_sf"/>
</dbReference>
<sequence>MTVARPRAAPQTHRGRIIAAAARITTESGWSDVTMARLASEVGVSRQTVYNEIGAKDALAEAMVLTELQRFLGVVEEAFEVSPHDLVDAIRAAAYGVLDLALDNRLLQAIVSATHGASTELLPLLTTHSGSLLATAKEVVARRMRTYEIPLDADRLDALVDLVVRTVLSQVMQPNKSPARSADDLAWLADRVLRSH</sequence>
<evidence type="ECO:0000256" key="3">
    <source>
        <dbReference type="ARBA" id="ARBA00023163"/>
    </source>
</evidence>
<dbReference type="PROSITE" id="PS50977">
    <property type="entry name" value="HTH_TETR_2"/>
    <property type="match status" value="1"/>
</dbReference>
<evidence type="ECO:0000259" key="5">
    <source>
        <dbReference type="PROSITE" id="PS50977"/>
    </source>
</evidence>